<dbReference type="Pfam" id="PF01070">
    <property type="entry name" value="FMN_dh"/>
    <property type="match status" value="1"/>
</dbReference>
<name>A0AAD4Q8F5_9AGAM</name>
<dbReference type="PROSITE" id="PS00557">
    <property type="entry name" value="FMN_HYDROXY_ACID_DH_1"/>
    <property type="match status" value="1"/>
</dbReference>
<dbReference type="InterPro" id="IPR000262">
    <property type="entry name" value="FMN-dep_DH"/>
</dbReference>
<dbReference type="GO" id="GO:0016491">
    <property type="term" value="F:oxidoreductase activity"/>
    <property type="evidence" value="ECO:0007669"/>
    <property type="project" value="UniProtKB-KW"/>
</dbReference>
<comment type="cofactor">
    <cofactor evidence="1">
        <name>FMN</name>
        <dbReference type="ChEBI" id="CHEBI:58210"/>
    </cofactor>
</comment>
<reference evidence="5" key="1">
    <citation type="submission" date="2022-01" db="EMBL/GenBank/DDBJ databases">
        <title>Comparative genomics reveals a dynamic genome evolution in the ectomycorrhizal milk-cap (Lactarius) mushrooms.</title>
        <authorList>
            <consortium name="DOE Joint Genome Institute"/>
            <person name="Lebreton A."/>
            <person name="Tang N."/>
            <person name="Kuo A."/>
            <person name="LaButti K."/>
            <person name="Drula E."/>
            <person name="Barry K."/>
            <person name="Clum A."/>
            <person name="Lipzen A."/>
            <person name="Mousain D."/>
            <person name="Ng V."/>
            <person name="Wang R."/>
            <person name="Wang X."/>
            <person name="Dai Y."/>
            <person name="Henrissat B."/>
            <person name="Grigoriev I.V."/>
            <person name="Guerin-Laguette A."/>
            <person name="Yu F."/>
            <person name="Martin F.M."/>
        </authorList>
    </citation>
    <scope>NUCLEOTIDE SEQUENCE</scope>
    <source>
        <strain evidence="5">QP</strain>
    </source>
</reference>
<dbReference type="PROSITE" id="PS51349">
    <property type="entry name" value="FMN_HYDROXY_ACID_DH_2"/>
    <property type="match status" value="1"/>
</dbReference>
<evidence type="ECO:0000256" key="2">
    <source>
        <dbReference type="ARBA" id="ARBA00023002"/>
    </source>
</evidence>
<dbReference type="Proteomes" id="UP001201163">
    <property type="component" value="Unassembled WGS sequence"/>
</dbReference>
<feature type="domain" description="FMN hydroxy acid dehydrogenase" evidence="4">
    <location>
        <begin position="1"/>
        <end position="236"/>
    </location>
</feature>
<dbReference type="SUPFAM" id="SSF51395">
    <property type="entry name" value="FMN-linked oxidoreductases"/>
    <property type="match status" value="1"/>
</dbReference>
<dbReference type="AlphaFoldDB" id="A0AAD4Q8F5"/>
<organism evidence="5 6">
    <name type="scientific">Lactarius akahatsu</name>
    <dbReference type="NCBI Taxonomy" id="416441"/>
    <lineage>
        <taxon>Eukaryota</taxon>
        <taxon>Fungi</taxon>
        <taxon>Dikarya</taxon>
        <taxon>Basidiomycota</taxon>
        <taxon>Agaricomycotina</taxon>
        <taxon>Agaricomycetes</taxon>
        <taxon>Russulales</taxon>
        <taxon>Russulaceae</taxon>
        <taxon>Lactarius</taxon>
    </lineage>
</organism>
<keyword evidence="6" id="KW-1185">Reference proteome</keyword>
<dbReference type="PANTHER" id="PTHR10578">
    <property type="entry name" value="S -2-HYDROXY-ACID OXIDASE-RELATED"/>
    <property type="match status" value="1"/>
</dbReference>
<accession>A0AAD4Q8F5</accession>
<evidence type="ECO:0000256" key="3">
    <source>
        <dbReference type="SAM" id="MobiDB-lite"/>
    </source>
</evidence>
<keyword evidence="2" id="KW-0560">Oxidoreductase</keyword>
<dbReference type="Gene3D" id="3.20.20.70">
    <property type="entry name" value="Aldolase class I"/>
    <property type="match status" value="1"/>
</dbReference>
<dbReference type="PANTHER" id="PTHR10578:SF86">
    <property type="entry name" value="DEPENDENT DEHYDROGENASE, PUTATIVE (AFU_ORTHOLOGUE AFUA_6G02720)-RELATED"/>
    <property type="match status" value="1"/>
</dbReference>
<dbReference type="InterPro" id="IPR037396">
    <property type="entry name" value="FMN_HAD"/>
</dbReference>
<evidence type="ECO:0000313" key="6">
    <source>
        <dbReference type="Proteomes" id="UP001201163"/>
    </source>
</evidence>
<comment type="caution">
    <text evidence="5">The sequence shown here is derived from an EMBL/GenBank/DDBJ whole genome shotgun (WGS) entry which is preliminary data.</text>
</comment>
<dbReference type="EMBL" id="JAKELL010000134">
    <property type="protein sequence ID" value="KAH8980567.1"/>
    <property type="molecule type" value="Genomic_DNA"/>
</dbReference>
<proteinExistence type="predicted"/>
<gene>
    <name evidence="5" type="ORF">EDB92DRAFT_269297</name>
</gene>
<dbReference type="InterPro" id="IPR008259">
    <property type="entry name" value="FMN_hydac_DH_AS"/>
</dbReference>
<protein>
    <submittedName>
        <fullName evidence="5">FMN-dependent dehydrogenase-domain-containing protein</fullName>
    </submittedName>
</protein>
<evidence type="ECO:0000256" key="1">
    <source>
        <dbReference type="ARBA" id="ARBA00001917"/>
    </source>
</evidence>
<evidence type="ECO:0000313" key="5">
    <source>
        <dbReference type="EMBL" id="KAH8980567.1"/>
    </source>
</evidence>
<evidence type="ECO:0000259" key="4">
    <source>
        <dbReference type="PROSITE" id="PS51349"/>
    </source>
</evidence>
<dbReference type="InterPro" id="IPR013785">
    <property type="entry name" value="Aldolase_TIM"/>
</dbReference>
<sequence>MAASLTSTPRTYCWRWRAGGHVGPGLHAGAWASPCGRTSAPRSRSTWRRSARNSPRATSRRSGRSRLSLGGCKEVSSGRFRTWEDLKFLRDSWDGPIVLKGIQTVDDAHAAMDAQMDGIVVSNHGGRQVDGAISSFSALEKITTSSRVLRAQKEGTFTVLFDSGIRQGSDVIKAIAMGAQGVLVGRPFMYGLAIAGEQGVEEVLRSILAETEITLGLSGYKSIKEIWAKRGAVIEKVDTSPEKTKL</sequence>
<feature type="region of interest" description="Disordered" evidence="3">
    <location>
        <begin position="31"/>
        <end position="69"/>
    </location>
</feature>